<dbReference type="RefSeq" id="WP_264846223.1">
    <property type="nucleotide sequence ID" value="NZ_BPMA01000018.1"/>
</dbReference>
<proteinExistence type="predicted"/>
<name>A0AAV5ATY2_9FLAO</name>
<dbReference type="EMBL" id="BQKB01000018">
    <property type="protein sequence ID" value="GJM52805.1"/>
    <property type="molecule type" value="Genomic_DNA"/>
</dbReference>
<dbReference type="Proteomes" id="UP001208692">
    <property type="component" value="Unassembled WGS sequence"/>
</dbReference>
<dbReference type="EMBL" id="BQKA01000012">
    <property type="protein sequence ID" value="GJM49740.1"/>
    <property type="molecule type" value="Genomic_DNA"/>
</dbReference>
<dbReference type="InterPro" id="IPR014710">
    <property type="entry name" value="RmlC-like_jellyroll"/>
</dbReference>
<dbReference type="AlphaFoldDB" id="A0AAV5ATY2"/>
<gene>
    <name evidence="1" type="ORF">RCZ15_07150</name>
    <name evidence="2" type="ORF">RCZ16_11220</name>
</gene>
<dbReference type="Gene3D" id="2.60.120.10">
    <property type="entry name" value="Jelly Rolls"/>
    <property type="match status" value="1"/>
</dbReference>
<evidence type="ECO:0000313" key="1">
    <source>
        <dbReference type="EMBL" id="GJM49740.1"/>
    </source>
</evidence>
<evidence type="ECO:0000313" key="2">
    <source>
        <dbReference type="EMBL" id="GJM52805.1"/>
    </source>
</evidence>
<accession>A0AAV5ATY2</accession>
<evidence type="ECO:0000313" key="3">
    <source>
        <dbReference type="Proteomes" id="UP001207736"/>
    </source>
</evidence>
<protein>
    <recommendedName>
        <fullName evidence="5">Cyclic nucleotide-binding domain-containing protein</fullName>
    </recommendedName>
</protein>
<reference evidence="1 4" key="1">
    <citation type="submission" date="2021-11" db="EMBL/GenBank/DDBJ databases">
        <title>Draft genome sequence of Capnocytophaga sp. strain KC07075 isolated from cat oral cavity.</title>
        <authorList>
            <person name="Suzuki M."/>
            <person name="Imaoka K."/>
            <person name="Kimura M."/>
            <person name="Morikawa S."/>
            <person name="Maeda K."/>
        </authorList>
    </citation>
    <scope>NUCLEOTIDE SEQUENCE</scope>
    <source>
        <strain evidence="1">KC07075</strain>
        <strain evidence="2 4">KC07079</strain>
    </source>
</reference>
<keyword evidence="4" id="KW-1185">Reference proteome</keyword>
<dbReference type="InterPro" id="IPR018490">
    <property type="entry name" value="cNMP-bd_dom_sf"/>
</dbReference>
<comment type="caution">
    <text evidence="1">The sequence shown here is derived from an EMBL/GenBank/DDBJ whole genome shotgun (WGS) entry which is preliminary data.</text>
</comment>
<sequence length="164" mass="19261">MKLLVENLKSIAFTDEQISEMFSQGQITYLKKGEKFIEKGQKVDKIGMLKEGLLYGWHLDISGNKNVEEFFILPEMYLVADYQGFINDTKALITIEAIEDSILLVFDRFTMENLQKKYPNLHRLQEIDIKRHFMMSQRLVKMFQTTTKAIENGFCLSKNICLRY</sequence>
<dbReference type="SUPFAM" id="SSF51206">
    <property type="entry name" value="cAMP-binding domain-like"/>
    <property type="match status" value="1"/>
</dbReference>
<evidence type="ECO:0008006" key="5">
    <source>
        <dbReference type="Google" id="ProtNLM"/>
    </source>
</evidence>
<evidence type="ECO:0000313" key="4">
    <source>
        <dbReference type="Proteomes" id="UP001208692"/>
    </source>
</evidence>
<organism evidence="1 3">
    <name type="scientific">Capnocytophaga catalasegens</name>
    <dbReference type="NCBI Taxonomy" id="1004260"/>
    <lineage>
        <taxon>Bacteria</taxon>
        <taxon>Pseudomonadati</taxon>
        <taxon>Bacteroidota</taxon>
        <taxon>Flavobacteriia</taxon>
        <taxon>Flavobacteriales</taxon>
        <taxon>Flavobacteriaceae</taxon>
        <taxon>Capnocytophaga</taxon>
    </lineage>
</organism>
<dbReference type="Proteomes" id="UP001207736">
    <property type="component" value="Unassembled WGS sequence"/>
</dbReference>